<evidence type="ECO:0000256" key="8">
    <source>
        <dbReference type="SAM" id="MobiDB-lite"/>
    </source>
</evidence>
<comment type="similarity">
    <text evidence="2">Belongs to the NCF2/NOXA1 family.</text>
</comment>
<comment type="subcellular location">
    <subcellularLocation>
        <location evidence="1">Cytoplasm</location>
    </subcellularLocation>
</comment>
<reference evidence="11" key="1">
    <citation type="submission" date="2016-03" db="EMBL/GenBank/DDBJ databases">
        <authorList>
            <person name="Guldener U."/>
        </authorList>
    </citation>
    <scope>NUCLEOTIDE SEQUENCE [LARGE SCALE GENOMIC DNA]</scope>
    <source>
        <strain evidence="11">04CH-RAC-A.6.1</strain>
    </source>
</reference>
<dbReference type="Gene3D" id="3.10.20.90">
    <property type="entry name" value="Phosphatidylinositol 3-kinase Catalytic Subunit, Chain A, domain 1"/>
    <property type="match status" value="1"/>
</dbReference>
<feature type="compositionally biased region" description="Basic and acidic residues" evidence="8">
    <location>
        <begin position="302"/>
        <end position="319"/>
    </location>
</feature>
<feature type="repeat" description="TPR" evidence="7">
    <location>
        <begin position="36"/>
        <end position="69"/>
    </location>
</feature>
<gene>
    <name evidence="10" type="ORF">RAG0_03868</name>
</gene>
<keyword evidence="3" id="KW-0728">SH3 domain</keyword>
<feature type="region of interest" description="Disordered" evidence="8">
    <location>
        <begin position="247"/>
        <end position="447"/>
    </location>
</feature>
<feature type="compositionally biased region" description="Low complexity" evidence="8">
    <location>
        <begin position="338"/>
        <end position="351"/>
    </location>
</feature>
<evidence type="ECO:0000256" key="7">
    <source>
        <dbReference type="PROSITE-ProRule" id="PRU00339"/>
    </source>
</evidence>
<feature type="compositionally biased region" description="Low complexity" evidence="8">
    <location>
        <begin position="423"/>
        <end position="436"/>
    </location>
</feature>
<feature type="domain" description="PB1" evidence="9">
    <location>
        <begin position="449"/>
        <end position="538"/>
    </location>
</feature>
<protein>
    <submittedName>
        <fullName evidence="10">Related to NADPH oxidase cytosolic protein p67phox</fullName>
    </submittedName>
</protein>
<dbReference type="Gene3D" id="1.25.40.10">
    <property type="entry name" value="Tetratricopeptide repeat domain"/>
    <property type="match status" value="1"/>
</dbReference>
<evidence type="ECO:0000313" key="10">
    <source>
        <dbReference type="EMBL" id="CZS93709.1"/>
    </source>
</evidence>
<evidence type="ECO:0000256" key="5">
    <source>
        <dbReference type="ARBA" id="ARBA00022737"/>
    </source>
</evidence>
<dbReference type="PROSITE" id="PS51745">
    <property type="entry name" value="PB1"/>
    <property type="match status" value="1"/>
</dbReference>
<dbReference type="OrthoDB" id="9450131at2759"/>
<evidence type="ECO:0000256" key="2">
    <source>
        <dbReference type="ARBA" id="ARBA00008051"/>
    </source>
</evidence>
<dbReference type="PANTHER" id="PTHR15175">
    <property type="entry name" value="NEUTROPHIL CYTOSOLIC FACTOR 2, NEUTROPHIL NADPH OXIDASE FACTOR 2"/>
    <property type="match status" value="1"/>
</dbReference>
<dbReference type="SUPFAM" id="SSF54277">
    <property type="entry name" value="CAD &amp; PB1 domains"/>
    <property type="match status" value="1"/>
</dbReference>
<dbReference type="SMART" id="SM00028">
    <property type="entry name" value="TPR"/>
    <property type="match status" value="3"/>
</dbReference>
<dbReference type="EMBL" id="FJUX01000016">
    <property type="protein sequence ID" value="CZS93709.1"/>
    <property type="molecule type" value="Genomic_DNA"/>
</dbReference>
<dbReference type="Proteomes" id="UP000178912">
    <property type="component" value="Unassembled WGS sequence"/>
</dbReference>
<evidence type="ECO:0000313" key="11">
    <source>
        <dbReference type="Proteomes" id="UP000178912"/>
    </source>
</evidence>
<sequence length="538" mass="61446">MSLKQEIETWVAALSHYDSNEFDDALKEFDGISDTSKILFNCGVIHATLGEHEKAVECYQRAVRLDQYLAVAYFQQGVSNFLVGDFEEALANFNDTLLYLRGNNMIDYAQLGLMFKLYSCEVLFNRGLCYIYLQQKEAGMQDFSFAVKEKVVEDHNVIDEAIREEAEGYTVFSIPVGVVYRPNQAKVKNLKTKDYLGKARLVAASDRANAFTGFAGSEIKNQQQAGKLDVKDDRPVENLSFAATNLVKPGLSSKRQQSEPPLNRNVFPPTPPPESEKSQSASQMSRGASVRNGTKPAPAKLNIERARPNERYEVRDDRLSPQAQRYGTQRSMSERPGRQTSTRDSSRTRQQQPRRRSEEEEEEDDYPGELYDMYSGGSGARNSRDNRNWSQRRQQPRYIEEEEEYASDYDDGSFDENDFEMVSSSRAPPRRAQSSAGGRGQSRRPEIRKIRVKVHSEDVRYIMIGVAVEFPDMVDKIREKFGLRKRFKIKVLDDDMPNGDMITMGDQDDLDMVIMSVKSNAKKERLDMGKMEVWVQEL</sequence>
<evidence type="ECO:0000259" key="9">
    <source>
        <dbReference type="PROSITE" id="PS51745"/>
    </source>
</evidence>
<dbReference type="AlphaFoldDB" id="A0A1E1K6J9"/>
<name>A0A1E1K6J9_9HELO</name>
<accession>A0A1E1K6J9</accession>
<feature type="compositionally biased region" description="Acidic residues" evidence="8">
    <location>
        <begin position="400"/>
        <end position="419"/>
    </location>
</feature>
<dbReference type="CDD" id="cd06408">
    <property type="entry name" value="PB1_NoxR"/>
    <property type="match status" value="1"/>
</dbReference>
<dbReference type="InterPro" id="IPR034892">
    <property type="entry name" value="PB1_NoxR"/>
</dbReference>
<feature type="compositionally biased region" description="Polar residues" evidence="8">
    <location>
        <begin position="321"/>
        <end position="331"/>
    </location>
</feature>
<evidence type="ECO:0000256" key="3">
    <source>
        <dbReference type="ARBA" id="ARBA00022443"/>
    </source>
</evidence>
<organism evidence="10 11">
    <name type="scientific">Rhynchosporium agropyri</name>
    <dbReference type="NCBI Taxonomy" id="914238"/>
    <lineage>
        <taxon>Eukaryota</taxon>
        <taxon>Fungi</taxon>
        <taxon>Dikarya</taxon>
        <taxon>Ascomycota</taxon>
        <taxon>Pezizomycotina</taxon>
        <taxon>Leotiomycetes</taxon>
        <taxon>Helotiales</taxon>
        <taxon>Ploettnerulaceae</taxon>
        <taxon>Rhynchosporium</taxon>
    </lineage>
</organism>
<dbReference type="InterPro" id="IPR011990">
    <property type="entry name" value="TPR-like_helical_dom_sf"/>
</dbReference>
<keyword evidence="6 7" id="KW-0802">TPR repeat</keyword>
<dbReference type="GO" id="GO:0005737">
    <property type="term" value="C:cytoplasm"/>
    <property type="evidence" value="ECO:0007669"/>
    <property type="project" value="UniProtKB-SubCell"/>
</dbReference>
<dbReference type="InterPro" id="IPR051864">
    <property type="entry name" value="NCF2_NOXA1"/>
</dbReference>
<dbReference type="Pfam" id="PF00515">
    <property type="entry name" value="TPR_1"/>
    <property type="match status" value="1"/>
</dbReference>
<dbReference type="InterPro" id="IPR053793">
    <property type="entry name" value="PB1-like"/>
</dbReference>
<dbReference type="PANTHER" id="PTHR15175:SF0">
    <property type="entry name" value="SH3 DOMAIN-CONTAINING PROTEIN C23A1.17"/>
    <property type="match status" value="1"/>
</dbReference>
<dbReference type="PROSITE" id="PS50005">
    <property type="entry name" value="TPR"/>
    <property type="match status" value="1"/>
</dbReference>
<keyword evidence="4" id="KW-0963">Cytoplasm</keyword>
<keyword evidence="11" id="KW-1185">Reference proteome</keyword>
<evidence type="ECO:0000256" key="4">
    <source>
        <dbReference type="ARBA" id="ARBA00022490"/>
    </source>
</evidence>
<proteinExistence type="inferred from homology"/>
<evidence type="ECO:0000256" key="6">
    <source>
        <dbReference type="ARBA" id="ARBA00022803"/>
    </source>
</evidence>
<dbReference type="FunFam" id="1.25.40.10:FF:000017">
    <property type="entry name" value="NADPH oxidase regulator NoxR"/>
    <property type="match status" value="1"/>
</dbReference>
<dbReference type="InterPro" id="IPR019734">
    <property type="entry name" value="TPR_rpt"/>
</dbReference>
<keyword evidence="5" id="KW-0677">Repeat</keyword>
<dbReference type="SUPFAM" id="SSF48452">
    <property type="entry name" value="TPR-like"/>
    <property type="match status" value="1"/>
</dbReference>
<evidence type="ECO:0000256" key="1">
    <source>
        <dbReference type="ARBA" id="ARBA00004496"/>
    </source>
</evidence>